<dbReference type="Proteomes" id="UP000307173">
    <property type="component" value="Unassembled WGS sequence"/>
</dbReference>
<comment type="subcellular location">
    <subcellularLocation>
        <location evidence="1">Golgi apparatus membrane</location>
        <topology evidence="1">Single-pass type IV membrane protein</topology>
    </subcellularLocation>
</comment>
<evidence type="ECO:0000256" key="7">
    <source>
        <dbReference type="ARBA" id="ARBA00023034"/>
    </source>
</evidence>
<dbReference type="PANTHER" id="PTHR19957">
    <property type="entry name" value="SYNTAXIN"/>
    <property type="match status" value="1"/>
</dbReference>
<dbReference type="GO" id="GO:0005484">
    <property type="term" value="F:SNAP receptor activity"/>
    <property type="evidence" value="ECO:0007669"/>
    <property type="project" value="InterPro"/>
</dbReference>
<dbReference type="EMBL" id="SELW01000283">
    <property type="protein sequence ID" value="TID29541.1"/>
    <property type="molecule type" value="Genomic_DNA"/>
</dbReference>
<evidence type="ECO:0000313" key="12">
    <source>
        <dbReference type="EMBL" id="TID29541.1"/>
    </source>
</evidence>
<evidence type="ECO:0000256" key="1">
    <source>
        <dbReference type="ARBA" id="ARBA00004409"/>
    </source>
</evidence>
<dbReference type="PANTHER" id="PTHR19957:SF83">
    <property type="entry name" value="SYNTAXIN-16"/>
    <property type="match status" value="1"/>
</dbReference>
<dbReference type="InterPro" id="IPR006012">
    <property type="entry name" value="Syntaxin/epimorphin_CS"/>
</dbReference>
<evidence type="ECO:0000259" key="11">
    <source>
        <dbReference type="PROSITE" id="PS50192"/>
    </source>
</evidence>
<dbReference type="Pfam" id="PF05739">
    <property type="entry name" value="SNARE"/>
    <property type="match status" value="1"/>
</dbReference>
<dbReference type="GO" id="GO:0000139">
    <property type="term" value="C:Golgi membrane"/>
    <property type="evidence" value="ECO:0007669"/>
    <property type="project" value="UniProtKB-SubCell"/>
</dbReference>
<keyword evidence="3" id="KW-0813">Transport</keyword>
<evidence type="ECO:0000256" key="3">
    <source>
        <dbReference type="ARBA" id="ARBA00022448"/>
    </source>
</evidence>
<evidence type="ECO:0000256" key="5">
    <source>
        <dbReference type="ARBA" id="ARBA00022927"/>
    </source>
</evidence>
<name>A0A4T0X2K1_9ASCO</name>
<protein>
    <recommendedName>
        <fullName evidence="11">t-SNARE coiled-coil homology domain-containing protein</fullName>
    </recommendedName>
</protein>
<dbReference type="InterPro" id="IPR045242">
    <property type="entry name" value="Syntaxin"/>
</dbReference>
<dbReference type="GO" id="GO:0048278">
    <property type="term" value="P:vesicle docking"/>
    <property type="evidence" value="ECO:0007669"/>
    <property type="project" value="TreeGrafter"/>
</dbReference>
<organism evidence="12 13">
    <name type="scientific">Pichia inconspicua</name>
    <dbReference type="NCBI Taxonomy" id="52247"/>
    <lineage>
        <taxon>Eukaryota</taxon>
        <taxon>Fungi</taxon>
        <taxon>Dikarya</taxon>
        <taxon>Ascomycota</taxon>
        <taxon>Saccharomycotina</taxon>
        <taxon>Pichiomycetes</taxon>
        <taxon>Pichiales</taxon>
        <taxon>Pichiaceae</taxon>
        <taxon>Pichia</taxon>
    </lineage>
</organism>
<dbReference type="InterPro" id="IPR010989">
    <property type="entry name" value="SNARE"/>
</dbReference>
<dbReference type="GO" id="GO:0006886">
    <property type="term" value="P:intracellular protein transport"/>
    <property type="evidence" value="ECO:0007669"/>
    <property type="project" value="InterPro"/>
</dbReference>
<evidence type="ECO:0000256" key="8">
    <source>
        <dbReference type="ARBA" id="ARBA00023054"/>
    </source>
</evidence>
<sequence>MQRNRTNLYIAYRKTFPHHLNSDRSKFDGKVQRAKHQDEEGLLNLEEGIELNEFEDVSYTDNYTGIIQNIENQGNDLTQRIKDNMKQLSLRYKEVLLPQFDDEFVRSEMNSINTLSNSITDELRMIYKVINDLQQLDSVLISKEMEIKSPAFHDDSNSNIKGTRILISNLKKKFAIVSQELSGEFREMQGRYIRYLKKDESQINDNSDFNEDIESYSRNAMVESGKQIETQIQLKKSDLLDDQQYLLERERGIYKISQSVIEISIIFKELENIVIDQGTILDNIEYNIDRTVENVEGAHKQLIRAEGYQKQTRKCKVIFFLVLLIIASLLLLMVKPRRVTHYVHDTPDKVEVDGTESAEMDTIVTDTNIF</sequence>
<comment type="similarity">
    <text evidence="2">Belongs to the syntaxin family.</text>
</comment>
<dbReference type="SUPFAM" id="SSF47661">
    <property type="entry name" value="t-snare proteins"/>
    <property type="match status" value="1"/>
</dbReference>
<evidence type="ECO:0000256" key="2">
    <source>
        <dbReference type="ARBA" id="ARBA00009063"/>
    </source>
</evidence>
<gene>
    <name evidence="12" type="ORF">CANINC_001815</name>
</gene>
<evidence type="ECO:0000256" key="10">
    <source>
        <dbReference type="SAM" id="Phobius"/>
    </source>
</evidence>
<evidence type="ECO:0000256" key="4">
    <source>
        <dbReference type="ARBA" id="ARBA00022692"/>
    </source>
</evidence>
<evidence type="ECO:0000256" key="9">
    <source>
        <dbReference type="ARBA" id="ARBA00023136"/>
    </source>
</evidence>
<dbReference type="CDD" id="cd15845">
    <property type="entry name" value="SNARE_syntaxin16"/>
    <property type="match status" value="1"/>
</dbReference>
<dbReference type="GO" id="GO:0006906">
    <property type="term" value="P:vesicle fusion"/>
    <property type="evidence" value="ECO:0007669"/>
    <property type="project" value="TreeGrafter"/>
</dbReference>
<dbReference type="GO" id="GO:0000149">
    <property type="term" value="F:SNARE binding"/>
    <property type="evidence" value="ECO:0007669"/>
    <property type="project" value="TreeGrafter"/>
</dbReference>
<dbReference type="STRING" id="52247.A0A4T0X2K1"/>
<feature type="domain" description="T-SNARE coiled-coil homology" evidence="11">
    <location>
        <begin position="243"/>
        <end position="305"/>
    </location>
</feature>
<keyword evidence="7" id="KW-0333">Golgi apparatus</keyword>
<dbReference type="PROSITE" id="PS50192">
    <property type="entry name" value="T_SNARE"/>
    <property type="match status" value="1"/>
</dbReference>
<dbReference type="InterPro" id="IPR000727">
    <property type="entry name" value="T_SNARE_dom"/>
</dbReference>
<feature type="transmembrane region" description="Helical" evidence="10">
    <location>
        <begin position="317"/>
        <end position="334"/>
    </location>
</feature>
<keyword evidence="4 10" id="KW-0812">Transmembrane</keyword>
<comment type="caution">
    <text evidence="12">The sequence shown here is derived from an EMBL/GenBank/DDBJ whole genome shotgun (WGS) entry which is preliminary data.</text>
</comment>
<keyword evidence="8" id="KW-0175">Coiled coil</keyword>
<dbReference type="OrthoDB" id="10251371at2759"/>
<keyword evidence="6 10" id="KW-1133">Transmembrane helix</keyword>
<dbReference type="AlphaFoldDB" id="A0A4T0X2K1"/>
<reference evidence="12 13" key="1">
    <citation type="journal article" date="2019" name="Front. Genet.">
        <title>Whole-Genome Sequencing of the Opportunistic Yeast Pathogen Candida inconspicua Uncovers Its Hybrid Origin.</title>
        <authorList>
            <person name="Mixao V."/>
            <person name="Hansen A.P."/>
            <person name="Saus E."/>
            <person name="Boekhout T."/>
            <person name="Lass-Florl C."/>
            <person name="Gabaldon T."/>
        </authorList>
    </citation>
    <scope>NUCLEOTIDE SEQUENCE [LARGE SCALE GENOMIC DNA]</scope>
    <source>
        <strain evidence="12 13">CBS 180</strain>
    </source>
</reference>
<evidence type="ECO:0000313" key="13">
    <source>
        <dbReference type="Proteomes" id="UP000307173"/>
    </source>
</evidence>
<dbReference type="PROSITE" id="PS00914">
    <property type="entry name" value="SYNTAXIN"/>
    <property type="match status" value="1"/>
</dbReference>
<accession>A0A4T0X2K1</accession>
<dbReference type="GO" id="GO:0031201">
    <property type="term" value="C:SNARE complex"/>
    <property type="evidence" value="ECO:0007669"/>
    <property type="project" value="TreeGrafter"/>
</dbReference>
<keyword evidence="5" id="KW-0653">Protein transport</keyword>
<keyword evidence="9 10" id="KW-0472">Membrane</keyword>
<evidence type="ECO:0000256" key="6">
    <source>
        <dbReference type="ARBA" id="ARBA00022989"/>
    </source>
</evidence>
<proteinExistence type="inferred from homology"/>
<keyword evidence="13" id="KW-1185">Reference proteome</keyword>
<dbReference type="SMART" id="SM00397">
    <property type="entry name" value="t_SNARE"/>
    <property type="match status" value="1"/>
</dbReference>
<dbReference type="Gene3D" id="1.20.58.70">
    <property type="match status" value="1"/>
</dbReference>